<organism evidence="2 3">
    <name type="scientific">Pseudoflavonifractor hominis</name>
    <dbReference type="NCBI Taxonomy" id="2763059"/>
    <lineage>
        <taxon>Bacteria</taxon>
        <taxon>Bacillati</taxon>
        <taxon>Bacillota</taxon>
        <taxon>Clostridia</taxon>
        <taxon>Eubacteriales</taxon>
        <taxon>Oscillospiraceae</taxon>
        <taxon>Pseudoflavonifractor</taxon>
    </lineage>
</organism>
<gene>
    <name evidence="2" type="ORF">H8S34_14500</name>
</gene>
<evidence type="ECO:0000313" key="2">
    <source>
        <dbReference type="EMBL" id="MBC5732023.1"/>
    </source>
</evidence>
<evidence type="ECO:0008006" key="4">
    <source>
        <dbReference type="Google" id="ProtNLM"/>
    </source>
</evidence>
<proteinExistence type="predicted"/>
<feature type="region of interest" description="Disordered" evidence="1">
    <location>
        <begin position="38"/>
        <end position="58"/>
    </location>
</feature>
<name>A0ABR7HWZ0_9FIRM</name>
<dbReference type="EMBL" id="JACOPR010000015">
    <property type="protein sequence ID" value="MBC5732023.1"/>
    <property type="molecule type" value="Genomic_DNA"/>
</dbReference>
<dbReference type="Proteomes" id="UP000660021">
    <property type="component" value="Unassembled WGS sequence"/>
</dbReference>
<sequence>MEGKSRNILVILIILVIAVAVFSSFGMDLFTPASPPITLPPVEESQPGGETPEDDPNESQILVSVTPETVQNVIATLARPSSYYCQVTVEYSESEGKLTAEQWVDGGWSKTDTTLPSGTVRHSIVGEEWVYYWYGNSRTWTSAPADTYSADLEGPHIPTYEDVLAEEPSCITAADYVEKNGMACIYVAVEDPELGSVSHYWISVESGLLAAAEQIKADKVVLSMNATAAERPVTPGQEFSLPDGTVLHTVQSAA</sequence>
<protein>
    <recommendedName>
        <fullName evidence="4">DUF4430 domain-containing protein</fullName>
    </recommendedName>
</protein>
<evidence type="ECO:0000313" key="3">
    <source>
        <dbReference type="Proteomes" id="UP000660021"/>
    </source>
</evidence>
<accession>A0ABR7HWZ0</accession>
<reference evidence="2 3" key="1">
    <citation type="submission" date="2020-08" db="EMBL/GenBank/DDBJ databases">
        <title>Genome public.</title>
        <authorList>
            <person name="Liu C."/>
            <person name="Sun Q."/>
        </authorList>
    </citation>
    <scope>NUCLEOTIDE SEQUENCE [LARGE SCALE GENOMIC DNA]</scope>
    <source>
        <strain evidence="2 3">New-38</strain>
    </source>
</reference>
<comment type="caution">
    <text evidence="2">The sequence shown here is derived from an EMBL/GenBank/DDBJ whole genome shotgun (WGS) entry which is preliminary data.</text>
</comment>
<dbReference type="RefSeq" id="WP_186964383.1">
    <property type="nucleotide sequence ID" value="NZ_JACOPR010000015.1"/>
</dbReference>
<evidence type="ECO:0000256" key="1">
    <source>
        <dbReference type="SAM" id="MobiDB-lite"/>
    </source>
</evidence>
<keyword evidence="3" id="KW-1185">Reference proteome</keyword>